<feature type="compositionally biased region" description="Acidic residues" evidence="1">
    <location>
        <begin position="220"/>
        <end position="234"/>
    </location>
</feature>
<dbReference type="CDD" id="cd22671">
    <property type="entry name" value="FHA_APTX-like"/>
    <property type="match status" value="1"/>
</dbReference>
<evidence type="ECO:0000313" key="3">
    <source>
        <dbReference type="RefSeq" id="XP_008228389.1"/>
    </source>
</evidence>
<dbReference type="PANTHER" id="PTHR37733:SF1">
    <property type="entry name" value="SMAD_FHA DOMAIN-CONTAINING PROTEIN"/>
    <property type="match status" value="1"/>
</dbReference>
<dbReference type="SUPFAM" id="SSF49879">
    <property type="entry name" value="SMAD/FHA domain"/>
    <property type="match status" value="1"/>
</dbReference>
<dbReference type="InterPro" id="IPR008984">
    <property type="entry name" value="SMAD_FHA_dom_sf"/>
</dbReference>
<reference evidence="3" key="2">
    <citation type="submission" date="2025-08" db="UniProtKB">
        <authorList>
            <consortium name="RefSeq"/>
        </authorList>
    </citation>
    <scope>IDENTIFICATION</scope>
</reference>
<keyword evidence="2" id="KW-1185">Reference proteome</keyword>
<sequence>MAMEIEVEDHSKLILEKGHKAVFGRGNGFSTNDRTVSRRHVLFEFEHKSANQTEPSVSFEVLGKNPIWVRSQKDGGVRVFRRSEKGEVAAGDWFCVSGNRPVWFRVRNVEVEERENRVLESVSELAEGLQSGSELEGLDVSGIDPVKGCNYFQVEDVVMKNLSYACDDNVTLPYPKQMIRDVKKWNWFLEEPRKESENDDEFEKKESKGAPRKRKKGKENEDEEWTGESEADEELVAKFRKVNKPKYSTRSRASFKPQKDTKCGSKSSVQKKKTSSLGEEDETLGGFIVGEEDLEEEEVDETDEDDEEEEFVEEEDDEEE</sequence>
<dbReference type="GeneID" id="103327802"/>
<evidence type="ECO:0000313" key="2">
    <source>
        <dbReference type="Proteomes" id="UP000694861"/>
    </source>
</evidence>
<dbReference type="RefSeq" id="XP_008228389.1">
    <property type="nucleotide sequence ID" value="XM_008230167.1"/>
</dbReference>
<feature type="compositionally biased region" description="Acidic residues" evidence="1">
    <location>
        <begin position="290"/>
        <end position="320"/>
    </location>
</feature>
<reference evidence="2" key="1">
    <citation type="journal article" date="2012" name="Nat. Commun.">
        <title>The genome of Prunus mume.</title>
        <authorList>
            <person name="Zhang Q."/>
            <person name="Chen W."/>
            <person name="Sun L."/>
            <person name="Zhao F."/>
            <person name="Huang B."/>
            <person name="Yang W."/>
            <person name="Tao Y."/>
            <person name="Wang J."/>
            <person name="Yuan Z."/>
            <person name="Fan G."/>
            <person name="Xing Z."/>
            <person name="Han C."/>
            <person name="Pan H."/>
            <person name="Zhong X."/>
            <person name="Shi W."/>
            <person name="Liang X."/>
            <person name="Du D."/>
            <person name="Sun F."/>
            <person name="Xu Z."/>
            <person name="Hao R."/>
            <person name="Lv T."/>
            <person name="Lv Y."/>
            <person name="Zheng Z."/>
            <person name="Sun M."/>
            <person name="Luo L."/>
            <person name="Cai M."/>
            <person name="Gao Y."/>
            <person name="Wang J."/>
            <person name="Yin Y."/>
            <person name="Xu X."/>
            <person name="Cheng T."/>
            <person name="Wang J."/>
        </authorList>
    </citation>
    <scope>NUCLEOTIDE SEQUENCE [LARGE SCALE GENOMIC DNA]</scope>
</reference>
<organism evidence="2 3">
    <name type="scientific">Prunus mume</name>
    <name type="common">Japanese apricot</name>
    <name type="synonym">Armeniaca mume</name>
    <dbReference type="NCBI Taxonomy" id="102107"/>
    <lineage>
        <taxon>Eukaryota</taxon>
        <taxon>Viridiplantae</taxon>
        <taxon>Streptophyta</taxon>
        <taxon>Embryophyta</taxon>
        <taxon>Tracheophyta</taxon>
        <taxon>Spermatophyta</taxon>
        <taxon>Magnoliopsida</taxon>
        <taxon>eudicotyledons</taxon>
        <taxon>Gunneridae</taxon>
        <taxon>Pentapetalae</taxon>
        <taxon>rosids</taxon>
        <taxon>fabids</taxon>
        <taxon>Rosales</taxon>
        <taxon>Rosaceae</taxon>
        <taxon>Amygdaloideae</taxon>
        <taxon>Amygdaleae</taxon>
        <taxon>Prunus</taxon>
    </lineage>
</organism>
<name>A0ABM0NQP2_PRUMU</name>
<dbReference type="Gene3D" id="2.60.200.20">
    <property type="match status" value="1"/>
</dbReference>
<feature type="compositionally biased region" description="Basic and acidic residues" evidence="1">
    <location>
        <begin position="196"/>
        <end position="209"/>
    </location>
</feature>
<protein>
    <submittedName>
        <fullName evidence="3">YTH domain-containing protein 1</fullName>
    </submittedName>
</protein>
<evidence type="ECO:0000256" key="1">
    <source>
        <dbReference type="SAM" id="MobiDB-lite"/>
    </source>
</evidence>
<proteinExistence type="predicted"/>
<dbReference type="PANTHER" id="PTHR37733">
    <property type="entry name" value="SMAD/FHA DOMAIN-CONTAINING PROTEIN"/>
    <property type="match status" value="1"/>
</dbReference>
<dbReference type="Proteomes" id="UP000694861">
    <property type="component" value="Linkage group LG4"/>
</dbReference>
<gene>
    <name evidence="3" type="primary">LOC103327802</name>
</gene>
<accession>A0ABM0NQP2</accession>
<feature type="region of interest" description="Disordered" evidence="1">
    <location>
        <begin position="196"/>
        <end position="320"/>
    </location>
</feature>
<feature type="compositionally biased region" description="Basic residues" evidence="1">
    <location>
        <begin position="238"/>
        <end position="249"/>
    </location>
</feature>